<reference evidence="7 8" key="1">
    <citation type="submission" date="2017-08" db="EMBL/GenBank/DDBJ databases">
        <title>Pusillimonas indicus sp. nov., a member of the family Alcaligenaceae isolated from surface seawater.</title>
        <authorList>
            <person name="Li J."/>
        </authorList>
    </citation>
    <scope>NUCLEOTIDE SEQUENCE [LARGE SCALE GENOMIC DNA]</scope>
    <source>
        <strain evidence="7 8">17-4A</strain>
    </source>
</reference>
<name>A0ABX9N2Q5_9BURK</name>
<dbReference type="PANTHER" id="PTHR30085:SF7">
    <property type="entry name" value="AMINO-ACID ABC TRANSPORTER-BINDING PROTEIN YHDW-RELATED"/>
    <property type="match status" value="1"/>
</dbReference>
<protein>
    <submittedName>
        <fullName evidence="7">Amino acid ABC transporter substrate-binding protein</fullName>
    </submittedName>
</protein>
<dbReference type="RefSeq" id="WP_119441311.1">
    <property type="nucleotide sequence ID" value="NZ_CP170494.1"/>
</dbReference>
<dbReference type="PROSITE" id="PS01039">
    <property type="entry name" value="SBP_BACTERIAL_3"/>
    <property type="match status" value="1"/>
</dbReference>
<dbReference type="InterPro" id="IPR018313">
    <property type="entry name" value="SBP_3_CS"/>
</dbReference>
<evidence type="ECO:0000256" key="1">
    <source>
        <dbReference type="ARBA" id="ARBA00010333"/>
    </source>
</evidence>
<comment type="similarity">
    <text evidence="1 4">Belongs to the bacterial solute-binding protein 3 family.</text>
</comment>
<gene>
    <name evidence="7" type="ORF">CJO09_04975</name>
</gene>
<evidence type="ECO:0000256" key="5">
    <source>
        <dbReference type="SAM" id="SignalP"/>
    </source>
</evidence>
<feature type="chain" id="PRO_5046602718" evidence="5">
    <location>
        <begin position="30"/>
        <end position="345"/>
    </location>
</feature>
<evidence type="ECO:0000313" key="8">
    <source>
        <dbReference type="Proteomes" id="UP000266483"/>
    </source>
</evidence>
<dbReference type="SMART" id="SM00062">
    <property type="entry name" value="PBPb"/>
    <property type="match status" value="1"/>
</dbReference>
<dbReference type="EMBL" id="NQOU01000001">
    <property type="protein sequence ID" value="RII84559.1"/>
    <property type="molecule type" value="Genomic_DNA"/>
</dbReference>
<dbReference type="PANTHER" id="PTHR30085">
    <property type="entry name" value="AMINO ACID ABC TRANSPORTER PERMEASE"/>
    <property type="match status" value="1"/>
</dbReference>
<dbReference type="InterPro" id="IPR051455">
    <property type="entry name" value="Bact_solute-bind_prot3"/>
</dbReference>
<keyword evidence="3 5" id="KW-0732">Signal</keyword>
<feature type="domain" description="Solute-binding protein family 3/N-terminal" evidence="6">
    <location>
        <begin position="40"/>
        <end position="265"/>
    </location>
</feature>
<dbReference type="InterPro" id="IPR001638">
    <property type="entry name" value="Solute-binding_3/MltF_N"/>
</dbReference>
<evidence type="ECO:0000256" key="2">
    <source>
        <dbReference type="ARBA" id="ARBA00022448"/>
    </source>
</evidence>
<evidence type="ECO:0000259" key="6">
    <source>
        <dbReference type="SMART" id="SM00062"/>
    </source>
</evidence>
<dbReference type="CDD" id="cd13692">
    <property type="entry name" value="PBP2_BztA"/>
    <property type="match status" value="1"/>
</dbReference>
<evidence type="ECO:0000256" key="4">
    <source>
        <dbReference type="RuleBase" id="RU003744"/>
    </source>
</evidence>
<proteinExistence type="inferred from homology"/>
<dbReference type="Proteomes" id="UP000266483">
    <property type="component" value="Unassembled WGS sequence"/>
</dbReference>
<sequence length="345" mass="37068">MNGFLGKLPCIIRSALIGLLFLLVNTASADTLEVVKKRDVVHCGVTTGFAGFSAPNDKGEWAGLDIDLCRAIAAAVLGDASKFKAVPLNSQQRFTALQSGEIDVLVRNTSVTQQRDTALGAIHAGISFYDGQGFLIPKAFGVNSAKALDGASICLQTGTSNENTLADWARANNITYKPVVIEQFNEVVNAFAAGRCDVFSTDAAGLASIRVSRLKNPDDYQVLPEQISKEPLGPFVRQGDDTWLNVVKWSLMAMLNAEELGVTSDNVEAHLSSTNPRIQRLLGVTPGAGANLGLDEKWAYNIIRQVGNYGQSYARNVGMDSPLKIPRGLNALWTDGGLMYPLPIR</sequence>
<dbReference type="Gene3D" id="3.40.190.10">
    <property type="entry name" value="Periplasmic binding protein-like II"/>
    <property type="match status" value="2"/>
</dbReference>
<dbReference type="Pfam" id="PF00497">
    <property type="entry name" value="SBP_bac_3"/>
    <property type="match status" value="1"/>
</dbReference>
<keyword evidence="8" id="KW-1185">Reference proteome</keyword>
<keyword evidence="2" id="KW-0813">Transport</keyword>
<evidence type="ECO:0000256" key="3">
    <source>
        <dbReference type="ARBA" id="ARBA00022729"/>
    </source>
</evidence>
<feature type="signal peptide" evidence="5">
    <location>
        <begin position="1"/>
        <end position="29"/>
    </location>
</feature>
<organism evidence="7 8">
    <name type="scientific">Neopusillimonas maritima</name>
    <dbReference type="NCBI Taxonomy" id="2026239"/>
    <lineage>
        <taxon>Bacteria</taxon>
        <taxon>Pseudomonadati</taxon>
        <taxon>Pseudomonadota</taxon>
        <taxon>Betaproteobacteria</taxon>
        <taxon>Burkholderiales</taxon>
        <taxon>Alcaligenaceae</taxon>
        <taxon>Neopusillimonas</taxon>
    </lineage>
</organism>
<comment type="caution">
    <text evidence="7">The sequence shown here is derived from an EMBL/GenBank/DDBJ whole genome shotgun (WGS) entry which is preliminary data.</text>
</comment>
<evidence type="ECO:0000313" key="7">
    <source>
        <dbReference type="EMBL" id="RII84559.1"/>
    </source>
</evidence>
<accession>A0ABX9N2Q5</accession>
<dbReference type="SUPFAM" id="SSF53850">
    <property type="entry name" value="Periplasmic binding protein-like II"/>
    <property type="match status" value="1"/>
</dbReference>